<proteinExistence type="predicted"/>
<evidence type="ECO:0000313" key="2">
    <source>
        <dbReference type="Proteomes" id="UP000015105"/>
    </source>
</evidence>
<reference evidence="2" key="2">
    <citation type="journal article" date="2017" name="Nat. Plants">
        <title>The Aegilops tauschii genome reveals multiple impacts of transposons.</title>
        <authorList>
            <person name="Zhao G."/>
            <person name="Zou C."/>
            <person name="Li K."/>
            <person name="Wang K."/>
            <person name="Li T."/>
            <person name="Gao L."/>
            <person name="Zhang X."/>
            <person name="Wang H."/>
            <person name="Yang Z."/>
            <person name="Liu X."/>
            <person name="Jiang W."/>
            <person name="Mao L."/>
            <person name="Kong X."/>
            <person name="Jiao Y."/>
            <person name="Jia J."/>
        </authorList>
    </citation>
    <scope>NUCLEOTIDE SEQUENCE [LARGE SCALE GENOMIC DNA]</scope>
    <source>
        <strain evidence="2">cv. AL8/78</strain>
    </source>
</reference>
<dbReference type="Proteomes" id="UP000015105">
    <property type="component" value="Chromosome 5D"/>
</dbReference>
<dbReference type="Gramene" id="AET5Gv21225700.39">
    <property type="protein sequence ID" value="AET5Gv21225700.39"/>
    <property type="gene ID" value="AET5Gv21225700"/>
</dbReference>
<name>A0A453ML61_AEGTS</name>
<dbReference type="EnsemblPlants" id="AET5Gv21225700.39">
    <property type="protein sequence ID" value="AET5Gv21225700.39"/>
    <property type="gene ID" value="AET5Gv21225700"/>
</dbReference>
<evidence type="ECO:0000313" key="1">
    <source>
        <dbReference type="EnsemblPlants" id="AET5Gv21225700.39"/>
    </source>
</evidence>
<keyword evidence="2" id="KW-1185">Reference proteome</keyword>
<organism evidence="1 2">
    <name type="scientific">Aegilops tauschii subsp. strangulata</name>
    <name type="common">Goatgrass</name>
    <dbReference type="NCBI Taxonomy" id="200361"/>
    <lineage>
        <taxon>Eukaryota</taxon>
        <taxon>Viridiplantae</taxon>
        <taxon>Streptophyta</taxon>
        <taxon>Embryophyta</taxon>
        <taxon>Tracheophyta</taxon>
        <taxon>Spermatophyta</taxon>
        <taxon>Magnoliopsida</taxon>
        <taxon>Liliopsida</taxon>
        <taxon>Poales</taxon>
        <taxon>Poaceae</taxon>
        <taxon>BOP clade</taxon>
        <taxon>Pooideae</taxon>
        <taxon>Triticodae</taxon>
        <taxon>Triticeae</taxon>
        <taxon>Triticinae</taxon>
        <taxon>Aegilops</taxon>
    </lineage>
</organism>
<reference evidence="2" key="1">
    <citation type="journal article" date="2014" name="Science">
        <title>Ancient hybridizations among the ancestral genomes of bread wheat.</title>
        <authorList>
            <consortium name="International Wheat Genome Sequencing Consortium,"/>
            <person name="Marcussen T."/>
            <person name="Sandve S.R."/>
            <person name="Heier L."/>
            <person name="Spannagl M."/>
            <person name="Pfeifer M."/>
            <person name="Jakobsen K.S."/>
            <person name="Wulff B.B."/>
            <person name="Steuernagel B."/>
            <person name="Mayer K.F."/>
            <person name="Olsen O.A."/>
        </authorList>
    </citation>
    <scope>NUCLEOTIDE SEQUENCE [LARGE SCALE GENOMIC DNA]</scope>
    <source>
        <strain evidence="2">cv. AL8/78</strain>
    </source>
</reference>
<reference evidence="1" key="4">
    <citation type="submission" date="2019-03" db="UniProtKB">
        <authorList>
            <consortium name="EnsemblPlants"/>
        </authorList>
    </citation>
    <scope>IDENTIFICATION</scope>
</reference>
<dbReference type="AlphaFoldDB" id="A0A453ML61"/>
<sequence>IGTVERKRHGTGKKTVGATHVGHVSRTKFRKRAHEKHASHPRDFFIFLIITHRPTSPTYLQLKPR</sequence>
<reference evidence="1" key="5">
    <citation type="journal article" date="2021" name="G3 (Bethesda)">
        <title>Aegilops tauschii genome assembly Aet v5.0 features greater sequence contiguity and improved annotation.</title>
        <authorList>
            <person name="Wang L."/>
            <person name="Zhu T."/>
            <person name="Rodriguez J.C."/>
            <person name="Deal K.R."/>
            <person name="Dubcovsky J."/>
            <person name="McGuire P.E."/>
            <person name="Lux T."/>
            <person name="Spannagl M."/>
            <person name="Mayer K.F.X."/>
            <person name="Baldrich P."/>
            <person name="Meyers B.C."/>
            <person name="Huo N."/>
            <person name="Gu Y.Q."/>
            <person name="Zhou H."/>
            <person name="Devos K.M."/>
            <person name="Bennetzen J.L."/>
            <person name="Unver T."/>
            <person name="Budak H."/>
            <person name="Gulick P.J."/>
            <person name="Galiba G."/>
            <person name="Kalapos B."/>
            <person name="Nelson D.R."/>
            <person name="Li P."/>
            <person name="You F.M."/>
            <person name="Luo M.C."/>
            <person name="Dvorak J."/>
        </authorList>
    </citation>
    <scope>NUCLEOTIDE SEQUENCE [LARGE SCALE GENOMIC DNA]</scope>
    <source>
        <strain evidence="1">cv. AL8/78</strain>
    </source>
</reference>
<reference evidence="1" key="3">
    <citation type="journal article" date="2017" name="Nature">
        <title>Genome sequence of the progenitor of the wheat D genome Aegilops tauschii.</title>
        <authorList>
            <person name="Luo M.C."/>
            <person name="Gu Y.Q."/>
            <person name="Puiu D."/>
            <person name="Wang H."/>
            <person name="Twardziok S.O."/>
            <person name="Deal K.R."/>
            <person name="Huo N."/>
            <person name="Zhu T."/>
            <person name="Wang L."/>
            <person name="Wang Y."/>
            <person name="McGuire P.E."/>
            <person name="Liu S."/>
            <person name="Long H."/>
            <person name="Ramasamy R.K."/>
            <person name="Rodriguez J.C."/>
            <person name="Van S.L."/>
            <person name="Yuan L."/>
            <person name="Wang Z."/>
            <person name="Xia Z."/>
            <person name="Xiao L."/>
            <person name="Anderson O.D."/>
            <person name="Ouyang S."/>
            <person name="Liang Y."/>
            <person name="Zimin A.V."/>
            <person name="Pertea G."/>
            <person name="Qi P."/>
            <person name="Bennetzen J.L."/>
            <person name="Dai X."/>
            <person name="Dawson M.W."/>
            <person name="Muller H.G."/>
            <person name="Kugler K."/>
            <person name="Rivarola-Duarte L."/>
            <person name="Spannagl M."/>
            <person name="Mayer K.F.X."/>
            <person name="Lu F.H."/>
            <person name="Bevan M.W."/>
            <person name="Leroy P."/>
            <person name="Li P."/>
            <person name="You F.M."/>
            <person name="Sun Q."/>
            <person name="Liu Z."/>
            <person name="Lyons E."/>
            <person name="Wicker T."/>
            <person name="Salzberg S.L."/>
            <person name="Devos K.M."/>
            <person name="Dvorak J."/>
        </authorList>
    </citation>
    <scope>NUCLEOTIDE SEQUENCE [LARGE SCALE GENOMIC DNA]</scope>
    <source>
        <strain evidence="1">cv. AL8/78</strain>
    </source>
</reference>
<protein>
    <submittedName>
        <fullName evidence="1">Uncharacterized protein</fullName>
    </submittedName>
</protein>
<accession>A0A453ML61</accession>